<dbReference type="AlphaFoldDB" id="E7C2G7"/>
<proteinExistence type="predicted"/>
<feature type="chain" id="PRO_5003218057" evidence="1">
    <location>
        <begin position="26"/>
        <end position="101"/>
    </location>
</feature>
<name>E7C2G7_9BACT</name>
<keyword evidence="1" id="KW-0732">Signal</keyword>
<protein>
    <submittedName>
        <fullName evidence="2">Uncharacterized protein</fullName>
    </submittedName>
</protein>
<reference evidence="2" key="1">
    <citation type="submission" date="2010-01" db="EMBL/GenBank/DDBJ databases">
        <title>Genome fragments of uncultured bacteria from the North Pacific subtropical Gyre.</title>
        <authorList>
            <person name="Pham V.D."/>
            <person name="Delong E.F."/>
        </authorList>
    </citation>
    <scope>NUCLEOTIDE SEQUENCE</scope>
</reference>
<dbReference type="EMBL" id="GU567961">
    <property type="protein sequence ID" value="ADI21641.1"/>
    <property type="molecule type" value="Genomic_DNA"/>
</dbReference>
<organism evidence="2">
    <name type="scientific">uncultured myxobacterium HF0130_06F04</name>
    <dbReference type="NCBI Taxonomy" id="723555"/>
    <lineage>
        <taxon>Bacteria</taxon>
        <taxon>Pseudomonadati</taxon>
        <taxon>Myxococcota</taxon>
        <taxon>Myxococcia</taxon>
        <taxon>Myxococcales</taxon>
        <taxon>environmental samples</taxon>
    </lineage>
</organism>
<accession>E7C2G7</accession>
<evidence type="ECO:0000256" key="1">
    <source>
        <dbReference type="SAM" id="SignalP"/>
    </source>
</evidence>
<evidence type="ECO:0000313" key="2">
    <source>
        <dbReference type="EMBL" id="ADI21641.1"/>
    </source>
</evidence>
<sequence length="101" mass="11016">MFSSLYYVSRVVLSAAFLASLISCGNPCLDVAKQICRCEPTEYEQRQCVQAVTAEANAKEDPTQAQTEQCSELLSTTCTGDDLCERLENGEVNACGLTQPR</sequence>
<feature type="signal peptide" evidence="1">
    <location>
        <begin position="1"/>
        <end position="25"/>
    </location>
</feature>